<dbReference type="FunFam" id="1.20.1560.10:FF:000055">
    <property type="entry name" value="ABC multidrug transporter (Eurofung)"/>
    <property type="match status" value="1"/>
</dbReference>
<dbReference type="InterPro" id="IPR050173">
    <property type="entry name" value="ABC_transporter_C-like"/>
</dbReference>
<dbReference type="Pfam" id="PF00664">
    <property type="entry name" value="ABC_membrane"/>
    <property type="match status" value="2"/>
</dbReference>
<feature type="domain" description="ABC transporter" evidence="13">
    <location>
        <begin position="1338"/>
        <end position="1568"/>
    </location>
</feature>
<feature type="transmembrane region" description="Helical" evidence="12">
    <location>
        <begin position="1016"/>
        <end position="1035"/>
    </location>
</feature>
<evidence type="ECO:0000256" key="12">
    <source>
        <dbReference type="SAM" id="Phobius"/>
    </source>
</evidence>
<dbReference type="GO" id="GO:0005886">
    <property type="term" value="C:plasma membrane"/>
    <property type="evidence" value="ECO:0007669"/>
    <property type="project" value="UniProtKB-SubCell"/>
</dbReference>
<evidence type="ECO:0000256" key="5">
    <source>
        <dbReference type="ARBA" id="ARBA00022692"/>
    </source>
</evidence>
<dbReference type="InterPro" id="IPR036640">
    <property type="entry name" value="ABC1_TM_sf"/>
</dbReference>
<dbReference type="FunFam" id="1.20.1560.10:FF:000066">
    <property type="entry name" value="ABC multidrug transporter (Eurofung)"/>
    <property type="match status" value="1"/>
</dbReference>
<dbReference type="InterPro" id="IPR044726">
    <property type="entry name" value="ABCC_6TM_D2"/>
</dbReference>
<dbReference type="CDD" id="cd18579">
    <property type="entry name" value="ABC_6TM_ABCC_D1"/>
    <property type="match status" value="1"/>
</dbReference>
<protein>
    <recommendedName>
        <fullName evidence="17">P-loop containing nucleoside triphosphate hydrolase protein</fullName>
    </recommendedName>
</protein>
<dbReference type="EMBL" id="MU004183">
    <property type="protein sequence ID" value="KAF2500059.1"/>
    <property type="molecule type" value="Genomic_DNA"/>
</dbReference>
<dbReference type="CDD" id="cd03250">
    <property type="entry name" value="ABCC_MRP_domain1"/>
    <property type="match status" value="1"/>
</dbReference>
<dbReference type="Gene3D" id="1.20.1560.10">
    <property type="entry name" value="ABC transporter type 1, transmembrane domain"/>
    <property type="match status" value="2"/>
</dbReference>
<feature type="transmembrane region" description="Helical" evidence="12">
    <location>
        <begin position="158"/>
        <end position="177"/>
    </location>
</feature>
<accession>A0A6A6R665</accession>
<evidence type="ECO:0000256" key="6">
    <source>
        <dbReference type="ARBA" id="ARBA00022741"/>
    </source>
</evidence>
<evidence type="ECO:0000259" key="14">
    <source>
        <dbReference type="PROSITE" id="PS50929"/>
    </source>
</evidence>
<name>A0A6A6R665_9PEZI</name>
<feature type="domain" description="ABC transmembrane type-1" evidence="14">
    <location>
        <begin position="275"/>
        <end position="552"/>
    </location>
</feature>
<proteinExistence type="inferred from homology"/>
<feature type="transmembrane region" description="Helical" evidence="12">
    <location>
        <begin position="1134"/>
        <end position="1152"/>
    </location>
</feature>
<dbReference type="GO" id="GO:0016887">
    <property type="term" value="F:ATP hydrolysis activity"/>
    <property type="evidence" value="ECO:0007669"/>
    <property type="project" value="InterPro"/>
</dbReference>
<keyword evidence="3" id="KW-0813">Transport</keyword>
<feature type="region of interest" description="Disordered" evidence="11">
    <location>
        <begin position="642"/>
        <end position="661"/>
    </location>
</feature>
<feature type="transmembrane region" description="Helical" evidence="12">
    <location>
        <begin position="406"/>
        <end position="424"/>
    </location>
</feature>
<feature type="domain" description="ABC transporter" evidence="13">
    <location>
        <begin position="733"/>
        <end position="961"/>
    </location>
</feature>
<keyword evidence="6" id="KW-0547">Nucleotide-binding</keyword>
<dbReference type="SMART" id="SM00382">
    <property type="entry name" value="AAA"/>
    <property type="match status" value="2"/>
</dbReference>
<dbReference type="InterPro" id="IPR003439">
    <property type="entry name" value="ABC_transporter-like_ATP-bd"/>
</dbReference>
<feature type="compositionally biased region" description="Polar residues" evidence="11">
    <location>
        <begin position="682"/>
        <end position="705"/>
    </location>
</feature>
<dbReference type="FunFam" id="3.40.50.300:FF:000838">
    <property type="entry name" value="ABC multidrug transporter (Eurofung)"/>
    <property type="match status" value="1"/>
</dbReference>
<feature type="transmembrane region" description="Helical" evidence="12">
    <location>
        <begin position="96"/>
        <end position="116"/>
    </location>
</feature>
<evidence type="ECO:0000256" key="3">
    <source>
        <dbReference type="ARBA" id="ARBA00022448"/>
    </source>
</evidence>
<dbReference type="InterPro" id="IPR027417">
    <property type="entry name" value="P-loop_NTPase"/>
</dbReference>
<dbReference type="InterPro" id="IPR011527">
    <property type="entry name" value="ABC1_TM_dom"/>
</dbReference>
<feature type="transmembrane region" description="Helical" evidence="12">
    <location>
        <begin position="486"/>
        <end position="512"/>
    </location>
</feature>
<evidence type="ECO:0000259" key="13">
    <source>
        <dbReference type="PROSITE" id="PS50893"/>
    </source>
</evidence>
<evidence type="ECO:0000313" key="16">
    <source>
        <dbReference type="Proteomes" id="UP000799750"/>
    </source>
</evidence>
<evidence type="ECO:0000313" key="15">
    <source>
        <dbReference type="EMBL" id="KAF2500059.1"/>
    </source>
</evidence>
<feature type="transmembrane region" description="Helical" evidence="12">
    <location>
        <begin position="33"/>
        <end position="51"/>
    </location>
</feature>
<dbReference type="SUPFAM" id="SSF90123">
    <property type="entry name" value="ABC transporter transmembrane region"/>
    <property type="match status" value="2"/>
</dbReference>
<comment type="similarity">
    <text evidence="2">Belongs to the ABC transporter superfamily. ABCC family. Conjugate transporter (TC 3.A.1.208) subfamily.</text>
</comment>
<dbReference type="GO" id="GO:0005524">
    <property type="term" value="F:ATP binding"/>
    <property type="evidence" value="ECO:0007669"/>
    <property type="project" value="UniProtKB-KW"/>
</dbReference>
<evidence type="ECO:0000256" key="7">
    <source>
        <dbReference type="ARBA" id="ARBA00022840"/>
    </source>
</evidence>
<comment type="subcellular location">
    <subcellularLocation>
        <location evidence="1">Cell membrane</location>
        <topology evidence="1">Multi-pass membrane protein</topology>
    </subcellularLocation>
</comment>
<dbReference type="PROSITE" id="PS50929">
    <property type="entry name" value="ABC_TM1F"/>
    <property type="match status" value="2"/>
</dbReference>
<reference evidence="15" key="1">
    <citation type="journal article" date="2020" name="Stud. Mycol.">
        <title>101 Dothideomycetes genomes: a test case for predicting lifestyles and emergence of pathogens.</title>
        <authorList>
            <person name="Haridas S."/>
            <person name="Albert R."/>
            <person name="Binder M."/>
            <person name="Bloem J."/>
            <person name="Labutti K."/>
            <person name="Salamov A."/>
            <person name="Andreopoulos B."/>
            <person name="Baker S."/>
            <person name="Barry K."/>
            <person name="Bills G."/>
            <person name="Bluhm B."/>
            <person name="Cannon C."/>
            <person name="Castanera R."/>
            <person name="Culley D."/>
            <person name="Daum C."/>
            <person name="Ezra D."/>
            <person name="Gonzalez J."/>
            <person name="Henrissat B."/>
            <person name="Kuo A."/>
            <person name="Liang C."/>
            <person name="Lipzen A."/>
            <person name="Lutzoni F."/>
            <person name="Magnuson J."/>
            <person name="Mondo S."/>
            <person name="Nolan M."/>
            <person name="Ohm R."/>
            <person name="Pangilinan J."/>
            <person name="Park H.-J."/>
            <person name="Ramirez L."/>
            <person name="Alfaro M."/>
            <person name="Sun H."/>
            <person name="Tritt A."/>
            <person name="Yoshinaga Y."/>
            <person name="Zwiers L.-H."/>
            <person name="Turgeon B."/>
            <person name="Goodwin S."/>
            <person name="Spatafora J."/>
            <person name="Crous P."/>
            <person name="Grigoriev I."/>
        </authorList>
    </citation>
    <scope>NUCLEOTIDE SEQUENCE</scope>
    <source>
        <strain evidence="15">CBS 269.34</strain>
    </source>
</reference>
<dbReference type="InterPro" id="IPR017871">
    <property type="entry name" value="ABC_transporter-like_CS"/>
</dbReference>
<gene>
    <name evidence="15" type="ORF">BU16DRAFT_578086</name>
</gene>
<feature type="transmembrane region" description="Helical" evidence="12">
    <location>
        <begin position="1242"/>
        <end position="1262"/>
    </location>
</feature>
<keyword evidence="9 12" id="KW-0472">Membrane</keyword>
<feature type="transmembrane region" description="Helical" evidence="12">
    <location>
        <begin position="1055"/>
        <end position="1081"/>
    </location>
</feature>
<dbReference type="InterPro" id="IPR044746">
    <property type="entry name" value="ABCC_6TM_D1"/>
</dbReference>
<feature type="transmembrane region" description="Helical" evidence="12">
    <location>
        <begin position="1158"/>
        <end position="1178"/>
    </location>
</feature>
<dbReference type="PANTHER" id="PTHR24223">
    <property type="entry name" value="ATP-BINDING CASSETTE SUB-FAMILY C"/>
    <property type="match status" value="1"/>
</dbReference>
<evidence type="ECO:0008006" key="17">
    <source>
        <dbReference type="Google" id="ProtNLM"/>
    </source>
</evidence>
<sequence>MASSCSIDTQNAFGPANPHCYGGFDFTLFFEEVFLSIIPFIVALPFLFLRLHKLHKASIKSGGPTWHFAKQAGYLLYGAVQLISLGAIAMPETVKTRAKVACTVFSIIATGMLGLVSHFEHYRTLRPSTIITTYLTVSAVFDAARTRTLWATHGARPLAIMLLIATLIKVFLLGLELKGKQAWLVVKESSPEATSGFFSRLTFWWVNPMLLRGYRTPLQESGLFELQPALVGEKELLGLFERWETSPYKTRPNGLFLIALRHHWRTFASAIIPRMCATGFSFSQPFLLERVLSYLIKHDYANRTAVGYGLIAAYVIVYSGYATAGGLHQHRTYRSIAKLRGTLVGLLYRKTLTLSSSALKESEAVTLMNADVERITAGLRQVHELWASFFEIALSVWLLYRQIRWAALVPLGVIFACTGAAIGASPKLANAQKAWLDRIQTRIDATASMLGAMKGIKMTGLTPHLANQVRNLREEEITTSRRFRALLVRIVALSFTSTSLSPVFALGTYIMLAKYQGYAPLDTSRALTSLVLLQLLMEPVAFFITSLSGLITAMGCFERIRIYLNTEEKAGGSTIKVTKGPAVEEFDFAAEAEEEKRFLDHPEVDERHSEDDGFSRISRYTTFKGEEDEDLTPYSTFDARLSRDNDTLAPPTTLRGRVSRSVSPAHFKSFRGRISRDPSPSPRYNTLSKRLSRDSSTSPRFNTFPTRKSIDGTTINLSRISSNSTFSNKKDCIVAHNASCGWDLAKPPSLRGLNFAIKEGSLNMIVGPVSSGKSTLLKALLGEMPTAQGFYRSFSNEIAYCAQNPWLVNGTVKENIIHDTYYDRNWYNTVLQACDLETDLSQMPLGDDTIVGSKGLSLSGGQQARVTIARALYFRKSIVMIDDSLSGLDASTEEQVFESILGDKGLLRKTDTTVILVTNSVHRLSQADHIIALDSEGSIAEQGTFEELYLHDGYVRSLCSTLSDHSIYRQEKDEKKDTLRGFGASQKTEKELTTVEETTAAGDLTIYKYYIQTFGWTRWVIFCCFCALYGFGTAFPNLWVKWWAKYNTEHPNERITYYLSIYAFLGVLAISSLVLACSILIMKMVPESGRKLHQRLLDTVLNAPMSFFAATDTGVTTNRFSQDLELIDMELPVSLVRTAMMAFVIIAQLLVIVTASKYIGAAMPFCLVVVYMVQKFYLRTSRRLRLLDIETKAHLFTHFLELLSGLVTIRAYQWERQHLTRFLEALARSQKPFYLLYCIQRWLNLVLDLIVGTIAVILVIIAVSTKGGSSDPGLIGLALANLVGFSQMLKQLITNWTLLETSMGALARVRSFTEEVKSENLPHENQSPPDQWPMYGAIEFQNITASHEGASRPTLDNINLNIVPGTKIALCGRSGSGKSSLIASLLRLLDLSHGKILIDGVDISDLPRQDVRSRIIALPQDPYVLSGSIRDNVDPLHVCSDREIVSALEKVELSHILMESWLDDKLTSDMLSHGQCQLLCLARAMVRKGSILVLDEATASVDVKTDALMQRLIRTEFANCTIIAAAHRLDTIIDFNAVAILNRGKLVEYDSPQRLLSRESAFKELYQIQKGETQSWDASVLTLLENVVISPMR</sequence>
<dbReference type="InterPro" id="IPR056227">
    <property type="entry name" value="TMD0_ABC"/>
</dbReference>
<feature type="transmembrane region" description="Helical" evidence="12">
    <location>
        <begin position="532"/>
        <end position="557"/>
    </location>
</feature>
<dbReference type="PROSITE" id="PS00211">
    <property type="entry name" value="ABC_TRANSPORTER_1"/>
    <property type="match status" value="2"/>
</dbReference>
<keyword evidence="5 12" id="KW-0812">Transmembrane</keyword>
<evidence type="ECO:0000256" key="11">
    <source>
        <dbReference type="SAM" id="MobiDB-lite"/>
    </source>
</evidence>
<evidence type="ECO:0000256" key="10">
    <source>
        <dbReference type="ARBA" id="ARBA00023180"/>
    </source>
</evidence>
<dbReference type="Pfam" id="PF24357">
    <property type="entry name" value="TMD0_ABC"/>
    <property type="match status" value="1"/>
</dbReference>
<evidence type="ECO:0000256" key="1">
    <source>
        <dbReference type="ARBA" id="ARBA00004651"/>
    </source>
</evidence>
<dbReference type="Pfam" id="PF00005">
    <property type="entry name" value="ABC_tran"/>
    <property type="match status" value="2"/>
</dbReference>
<dbReference type="PROSITE" id="PS50893">
    <property type="entry name" value="ABC_TRANSPORTER_2"/>
    <property type="match status" value="2"/>
</dbReference>
<dbReference type="CDD" id="cd03244">
    <property type="entry name" value="ABCC_MRP_domain2"/>
    <property type="match status" value="1"/>
</dbReference>
<keyword evidence="4" id="KW-1003">Cell membrane</keyword>
<keyword evidence="8 12" id="KW-1133">Transmembrane helix</keyword>
<organism evidence="15 16">
    <name type="scientific">Lophium mytilinum</name>
    <dbReference type="NCBI Taxonomy" id="390894"/>
    <lineage>
        <taxon>Eukaryota</taxon>
        <taxon>Fungi</taxon>
        <taxon>Dikarya</taxon>
        <taxon>Ascomycota</taxon>
        <taxon>Pezizomycotina</taxon>
        <taxon>Dothideomycetes</taxon>
        <taxon>Pleosporomycetidae</taxon>
        <taxon>Mytilinidiales</taxon>
        <taxon>Mytilinidiaceae</taxon>
        <taxon>Lophium</taxon>
    </lineage>
</organism>
<dbReference type="SUPFAM" id="SSF52540">
    <property type="entry name" value="P-loop containing nucleoside triphosphate hydrolases"/>
    <property type="match status" value="2"/>
</dbReference>
<keyword evidence="7" id="KW-0067">ATP-binding</keyword>
<dbReference type="Gene3D" id="3.40.50.300">
    <property type="entry name" value="P-loop containing nucleotide triphosphate hydrolases"/>
    <property type="match status" value="2"/>
</dbReference>
<dbReference type="GO" id="GO:0140359">
    <property type="term" value="F:ABC-type transporter activity"/>
    <property type="evidence" value="ECO:0007669"/>
    <property type="project" value="InterPro"/>
</dbReference>
<dbReference type="OrthoDB" id="6500128at2759"/>
<dbReference type="CDD" id="cd18580">
    <property type="entry name" value="ABC_6TM_ABCC_D2"/>
    <property type="match status" value="1"/>
</dbReference>
<keyword evidence="10" id="KW-0325">Glycoprotein</keyword>
<dbReference type="PANTHER" id="PTHR24223:SF399">
    <property type="entry name" value="ABC TRANSPORTER ATNG"/>
    <property type="match status" value="1"/>
</dbReference>
<dbReference type="FunFam" id="3.40.50.300:FF:001854">
    <property type="entry name" value="ABC multidrug transporter (Eurofung)"/>
    <property type="match status" value="1"/>
</dbReference>
<feature type="region of interest" description="Disordered" evidence="11">
    <location>
        <begin position="669"/>
        <end position="705"/>
    </location>
</feature>
<evidence type="ECO:0000256" key="2">
    <source>
        <dbReference type="ARBA" id="ARBA00009726"/>
    </source>
</evidence>
<evidence type="ECO:0000256" key="9">
    <source>
        <dbReference type="ARBA" id="ARBA00023136"/>
    </source>
</evidence>
<evidence type="ECO:0000256" key="4">
    <source>
        <dbReference type="ARBA" id="ARBA00022475"/>
    </source>
</evidence>
<feature type="domain" description="ABC transmembrane type-1" evidence="14">
    <location>
        <begin position="1020"/>
        <end position="1301"/>
    </location>
</feature>
<evidence type="ECO:0000256" key="8">
    <source>
        <dbReference type="ARBA" id="ARBA00022989"/>
    </source>
</evidence>
<keyword evidence="16" id="KW-1185">Reference proteome</keyword>
<dbReference type="Proteomes" id="UP000799750">
    <property type="component" value="Unassembled WGS sequence"/>
</dbReference>
<dbReference type="InterPro" id="IPR003593">
    <property type="entry name" value="AAA+_ATPase"/>
</dbReference>